<dbReference type="GO" id="GO:0000776">
    <property type="term" value="C:kinetochore"/>
    <property type="evidence" value="ECO:0007669"/>
    <property type="project" value="TreeGrafter"/>
</dbReference>
<keyword evidence="4" id="KW-1185">Reference proteome</keyword>
<dbReference type="SMART" id="SM00443">
    <property type="entry name" value="G_patch"/>
    <property type="match status" value="1"/>
</dbReference>
<dbReference type="Proteomes" id="UP000800235">
    <property type="component" value="Unassembled WGS sequence"/>
</dbReference>
<evidence type="ECO:0000256" key="1">
    <source>
        <dbReference type="SAM" id="MobiDB-lite"/>
    </source>
</evidence>
<feature type="domain" description="G-patch" evidence="2">
    <location>
        <begin position="66"/>
        <end position="112"/>
    </location>
</feature>
<dbReference type="GO" id="GO:0003676">
    <property type="term" value="F:nucleic acid binding"/>
    <property type="evidence" value="ECO:0007669"/>
    <property type="project" value="InterPro"/>
</dbReference>
<dbReference type="InterPro" id="IPR000467">
    <property type="entry name" value="G_patch_dom"/>
</dbReference>
<dbReference type="InterPro" id="IPR025239">
    <property type="entry name" value="DUF4187"/>
</dbReference>
<dbReference type="SMART" id="SM01173">
    <property type="entry name" value="DUF4187"/>
    <property type="match status" value="1"/>
</dbReference>
<protein>
    <submittedName>
        <fullName evidence="3">G-patch-domain-containing protein</fullName>
    </submittedName>
</protein>
<feature type="region of interest" description="Disordered" evidence="1">
    <location>
        <begin position="1"/>
        <end position="58"/>
    </location>
</feature>
<dbReference type="EMBL" id="MU007012">
    <property type="protein sequence ID" value="KAF2435656.1"/>
    <property type="molecule type" value="Genomic_DNA"/>
</dbReference>
<accession>A0A9P4P2X9</accession>
<feature type="compositionally biased region" description="Basic and acidic residues" evidence="1">
    <location>
        <begin position="35"/>
        <end position="51"/>
    </location>
</feature>
<feature type="compositionally biased region" description="Acidic residues" evidence="1">
    <location>
        <begin position="167"/>
        <end position="176"/>
    </location>
</feature>
<dbReference type="AlphaFoldDB" id="A0A9P4P2X9"/>
<comment type="caution">
    <text evidence="3">The sequence shown here is derived from an EMBL/GenBank/DDBJ whole genome shotgun (WGS) entry which is preliminary data.</text>
</comment>
<proteinExistence type="predicted"/>
<dbReference type="Pfam" id="PF01585">
    <property type="entry name" value="G-patch"/>
    <property type="match status" value="1"/>
</dbReference>
<dbReference type="PROSITE" id="PS50174">
    <property type="entry name" value="G_PATCH"/>
    <property type="match status" value="1"/>
</dbReference>
<dbReference type="OrthoDB" id="786951at2759"/>
<name>A0A9P4P2X9_9PEZI</name>
<dbReference type="InterPro" id="IPR039249">
    <property type="entry name" value="GPATCH11"/>
</dbReference>
<sequence>MEDNEEDDYMNMIIAEPARSEKETSIQRTARKRREARERGFHKTKQEREADAAAARDAALSTSLNTSNKGFKMMAKLGYKPGTTLGKAEHARIEPIGVVIKENRGGIGHDSEKKRKIRGELEEAAKRVKVEEVGYRERVRQEREEKRVGGQLVGAQKIAEGLDMEADQDAAAEEDDGTTKDSSRVPLNKRPLGSINVLWRGLIKSRLEKDVERRMRADMQQSLSRLPTYDNPTEEQEDRDAYAKKQTANEFVEEDLFDEDAELNEFQELDAGERLDKVVMYLRKTYHYCFWCKHRYENTEMEGCPGLTEEEHD</sequence>
<feature type="region of interest" description="Disordered" evidence="1">
    <location>
        <begin position="167"/>
        <end position="187"/>
    </location>
</feature>
<organism evidence="3 4">
    <name type="scientific">Tothia fuscella</name>
    <dbReference type="NCBI Taxonomy" id="1048955"/>
    <lineage>
        <taxon>Eukaryota</taxon>
        <taxon>Fungi</taxon>
        <taxon>Dikarya</taxon>
        <taxon>Ascomycota</taxon>
        <taxon>Pezizomycotina</taxon>
        <taxon>Dothideomycetes</taxon>
        <taxon>Pleosporomycetidae</taxon>
        <taxon>Venturiales</taxon>
        <taxon>Cylindrosympodiaceae</taxon>
        <taxon>Tothia</taxon>
    </lineage>
</organism>
<evidence type="ECO:0000313" key="4">
    <source>
        <dbReference type="Proteomes" id="UP000800235"/>
    </source>
</evidence>
<dbReference type="PANTHER" id="PTHR21032">
    <property type="entry name" value="G PATCH DOMAIN-CONTAINING PROTEIN 11"/>
    <property type="match status" value="1"/>
</dbReference>
<gene>
    <name evidence="3" type="ORF">EJ08DRAFT_579476</name>
</gene>
<dbReference type="Pfam" id="PF13821">
    <property type="entry name" value="DUF4187"/>
    <property type="match status" value="1"/>
</dbReference>
<dbReference type="PANTHER" id="PTHR21032:SF0">
    <property type="entry name" value="G PATCH DOMAIN-CONTAINING PROTEIN 11"/>
    <property type="match status" value="1"/>
</dbReference>
<reference evidence="3" key="1">
    <citation type="journal article" date="2020" name="Stud. Mycol.">
        <title>101 Dothideomycetes genomes: a test case for predicting lifestyles and emergence of pathogens.</title>
        <authorList>
            <person name="Haridas S."/>
            <person name="Albert R."/>
            <person name="Binder M."/>
            <person name="Bloem J."/>
            <person name="Labutti K."/>
            <person name="Salamov A."/>
            <person name="Andreopoulos B."/>
            <person name="Baker S."/>
            <person name="Barry K."/>
            <person name="Bills G."/>
            <person name="Bluhm B."/>
            <person name="Cannon C."/>
            <person name="Castanera R."/>
            <person name="Culley D."/>
            <person name="Daum C."/>
            <person name="Ezra D."/>
            <person name="Gonzalez J."/>
            <person name="Henrissat B."/>
            <person name="Kuo A."/>
            <person name="Liang C."/>
            <person name="Lipzen A."/>
            <person name="Lutzoni F."/>
            <person name="Magnuson J."/>
            <person name="Mondo S."/>
            <person name="Nolan M."/>
            <person name="Ohm R."/>
            <person name="Pangilinan J."/>
            <person name="Park H.-J."/>
            <person name="Ramirez L."/>
            <person name="Alfaro M."/>
            <person name="Sun H."/>
            <person name="Tritt A."/>
            <person name="Yoshinaga Y."/>
            <person name="Zwiers L.-H."/>
            <person name="Turgeon B."/>
            <person name="Goodwin S."/>
            <person name="Spatafora J."/>
            <person name="Crous P."/>
            <person name="Grigoriev I."/>
        </authorList>
    </citation>
    <scope>NUCLEOTIDE SEQUENCE</scope>
    <source>
        <strain evidence="3">CBS 130266</strain>
    </source>
</reference>
<evidence type="ECO:0000313" key="3">
    <source>
        <dbReference type="EMBL" id="KAF2435656.1"/>
    </source>
</evidence>
<evidence type="ECO:0000259" key="2">
    <source>
        <dbReference type="PROSITE" id="PS50174"/>
    </source>
</evidence>